<keyword evidence="4" id="KW-0498">Mitosis</keyword>
<dbReference type="GO" id="GO:0007076">
    <property type="term" value="P:mitotic chromosome condensation"/>
    <property type="evidence" value="ECO:0007669"/>
    <property type="project" value="InterPro"/>
</dbReference>
<evidence type="ECO:0000256" key="1">
    <source>
        <dbReference type="ARBA" id="ARBA00004123"/>
    </source>
</evidence>
<dbReference type="InterPro" id="IPR016024">
    <property type="entry name" value="ARM-type_fold"/>
</dbReference>
<feature type="site" description="Cleavage; by autolysis" evidence="9">
    <location>
        <begin position="161"/>
        <end position="162"/>
    </location>
</feature>
<evidence type="ECO:0000313" key="12">
    <source>
        <dbReference type="WBParaSite" id="PSU_v2.g1036.t1"/>
    </source>
</evidence>
<dbReference type="Pfam" id="PF01112">
    <property type="entry name" value="Asparaginase_2"/>
    <property type="match status" value="1"/>
</dbReference>
<evidence type="ECO:0000256" key="6">
    <source>
        <dbReference type="ARBA" id="ARBA00023242"/>
    </source>
</evidence>
<dbReference type="GO" id="GO:0000779">
    <property type="term" value="C:condensed chromosome, centromeric region"/>
    <property type="evidence" value="ECO:0007669"/>
    <property type="project" value="TreeGrafter"/>
</dbReference>
<dbReference type="InterPro" id="IPR029055">
    <property type="entry name" value="Ntn_hydrolases_N"/>
</dbReference>
<reference evidence="12" key="1">
    <citation type="submission" date="2022-11" db="UniProtKB">
        <authorList>
            <consortium name="WormBaseParasite"/>
        </authorList>
    </citation>
    <scope>IDENTIFICATION</scope>
</reference>
<evidence type="ECO:0000256" key="2">
    <source>
        <dbReference type="ARBA" id="ARBA00010872"/>
    </source>
</evidence>
<dbReference type="Proteomes" id="UP000887577">
    <property type="component" value="Unplaced"/>
</dbReference>
<dbReference type="GO" id="GO:0042393">
    <property type="term" value="F:histone binding"/>
    <property type="evidence" value="ECO:0007669"/>
    <property type="project" value="TreeGrafter"/>
</dbReference>
<evidence type="ECO:0000256" key="4">
    <source>
        <dbReference type="ARBA" id="ARBA00022776"/>
    </source>
</evidence>
<evidence type="ECO:0000256" key="8">
    <source>
        <dbReference type="PIRSR" id="PIRSR600246-1"/>
    </source>
</evidence>
<dbReference type="InterPro" id="IPR011989">
    <property type="entry name" value="ARM-like"/>
</dbReference>
<evidence type="ECO:0000256" key="5">
    <source>
        <dbReference type="ARBA" id="ARBA00023067"/>
    </source>
</evidence>
<evidence type="ECO:0000256" key="7">
    <source>
        <dbReference type="ARBA" id="ARBA00023306"/>
    </source>
</evidence>
<proteinExistence type="inferred from homology"/>
<protein>
    <submittedName>
        <fullName evidence="12">Condensin complex subunit 1 C-terminal domain-containing protein</fullName>
    </submittedName>
</protein>
<evidence type="ECO:0000256" key="9">
    <source>
        <dbReference type="PIRSR" id="PIRSR600246-3"/>
    </source>
</evidence>
<dbReference type="GO" id="GO:0051301">
    <property type="term" value="P:cell division"/>
    <property type="evidence" value="ECO:0007669"/>
    <property type="project" value="UniProtKB-KW"/>
</dbReference>
<dbReference type="GO" id="GO:0005634">
    <property type="term" value="C:nucleus"/>
    <property type="evidence" value="ECO:0007669"/>
    <property type="project" value="UniProtKB-SubCell"/>
</dbReference>
<dbReference type="GO" id="GO:0010032">
    <property type="term" value="P:meiotic chromosome condensation"/>
    <property type="evidence" value="ECO:0007669"/>
    <property type="project" value="TreeGrafter"/>
</dbReference>
<dbReference type="PANTHER" id="PTHR14222">
    <property type="entry name" value="CONDENSIN"/>
    <property type="match status" value="1"/>
</dbReference>
<dbReference type="Gene3D" id="3.60.20.30">
    <property type="entry name" value="(Glycosyl)asparaginase"/>
    <property type="match status" value="1"/>
</dbReference>
<dbReference type="SUPFAM" id="SSF56235">
    <property type="entry name" value="N-terminal nucleophile aminohydrolases (Ntn hydrolases)"/>
    <property type="match status" value="1"/>
</dbReference>
<dbReference type="InterPro" id="IPR026971">
    <property type="entry name" value="CND1/NCAPD3"/>
</dbReference>
<dbReference type="Pfam" id="PF12717">
    <property type="entry name" value="Cnd1"/>
    <property type="match status" value="1"/>
</dbReference>
<accession>A0A914XX83</accession>
<sequence length="1802" mass="207125">MLAVHGGVGTKLTGVDRLCSDAIKKWRNDPVQCVVHLEGEPLVNCGYGSSLTLNGRVECEAGYMCSEKHAFGAVGAVSNTRHPILAAKYLATKFLSESRFALIPPQVVVGTGADLLISELNLPIVENSELKSPLAIKGFENASKAMEQLNPNDTLMEEKMDTVGSIYISEQGRSEACVSSGGIVLKHDGRLGHSTMFGSAVWAEERDSRSISISVSGCGEVLTRLHFAEALANFVFLSSENDMLPCIVSKFFREMFISSPLISHFPLERRIVGGLIILRHGRVQELMSDRLFVIPKIDRDLFIVSDNFFVEKQDEIDQSEVEANLNDYVTNLSQWYDIYEYFPQFLYTITQPSLICKEIILQSVKSLTNGFSRLSENMLSTLPDFLAEETPDERVVINMSRIRSSLPAYLYLLSRLGTILESEIVKSTNVEKKAKNAKDNFYEDVVNARKQLIFALEGLITRKEGNTSAIKLLFSPHSIPEGIPRIVAHYIVKLLSVPENGLARSEMRQFYPSFFHILGFMGFEWNVMKSVAVAMLEKIHTWDYFKKCTTFIFLPPIIKLDSIYCENFLDAILRNFNAVQWSNSASAIDKVRPFSLFTSTLAETYPDFVVKNFQCFYKFLRCEQHLIRCATLSAMEAVVVYFLRQNTQVENHEFILKVFHEIQFFFWDPSSYVRIRAATVVSHIACENFLDDDKDVVGDKTKRRFSSDFYAYNFVEKYAVLLTDSLVSVRKHAVMAVNDILHRNPFGADLDFNKLIAKYNEIIDIREKIEDVPDNDDEVIAKLSEQFGKFKSVVEEAVAEYLDIGNFPEICDEPPIEDNQISYYVELAEALEKAEDKKSIVFEAVKFCIQCGTFEADKHFSDEIVEYLLSRFHMRNLANMQIDNRAECIAEEHRLRVTRKKEELMRQEHDQLCAAQFALQMESCMKNAIIALKHGQMAEICEIVKFLAACRQFKLRHSESAVMQICSLIYRNDAEIREFVVTAGKNIFFSGNSNEVVSEKSTVQNLMQVMQHAKLEDRCVLSDTLVFIFESEHLKQGSLKFLWETAERSSFDLSTVAVQILQPYVKAVPAEGRKNFGRLCEMLKRKNDIYQVEVLQLAAFCGTVISPVNAKLNDLVTPRFRIPSTDEFLQTAVKQLVQQIQISKSKRWNQRAKLTFQVIYALCETPDEFCADILGSILCKVKDLNIQFRTFRHLYKESLKTLEQLRSKLRESNIEVIPSYSTINEFELKYMQIDFGIEHFSNTQENIFDTTDLNTSVEKSVLITIDPLRTSCYKGFRKFMNLKNRRMKRCTVSTNSKDLKWLQKNEQTSEFINRLKVKGEINVTHIPKIFEQSNDLFLKTRELHHEWHNLLRRLFFLTQQYIVRSIAFVHETMTDGLESLTTALNEVRKLPRGKITMMNLPEWAGEHLTAFERDNVADLSIFKTNKGRIADATEQSVDSVISSQIEAAIGYDWFRPGSILVRIFPLLMQTLRFRSRPLISVALADSAVYCLIKYMLASPNLCRRNLSFIFYYLRNAKPETRSNIIIMLADIAIRHPSSFSKQIRHYLLLIYDNNPNVRYTSLLMIHYLYTVKAVQLPGQLRAHLAVLLVDQNVFISDMVKHFFHEVIVNHHIQISGVINDVLIRLYTLKTKDFDFLPIVEFFFGFIDTVKESDLTMTILCKHLVSAATYKEDEDDYDRIFADHLIVCMKLIPKISLNFVNIFDKNVEKFKVFLRRKQFRTLVLELIHSMHKRAHLKPEVKSEVEALKKHIEIARQSVVMSSKYDRTVLSTTRAETVEPRSNDNTVEPNFFNDTLEEEPMQID</sequence>
<dbReference type="Gene3D" id="1.25.10.10">
    <property type="entry name" value="Leucine-rich Repeat Variant"/>
    <property type="match status" value="1"/>
</dbReference>
<feature type="domain" description="Condensin complex subunit 1 C-terminal" evidence="10">
    <location>
        <begin position="1521"/>
        <end position="1664"/>
    </location>
</feature>
<dbReference type="InterPro" id="IPR032682">
    <property type="entry name" value="Cnd1_C"/>
</dbReference>
<evidence type="ECO:0000256" key="3">
    <source>
        <dbReference type="ARBA" id="ARBA00022618"/>
    </source>
</evidence>
<keyword evidence="5" id="KW-0226">DNA condensation</keyword>
<evidence type="ECO:0000313" key="11">
    <source>
        <dbReference type="Proteomes" id="UP000887577"/>
    </source>
</evidence>
<dbReference type="InterPro" id="IPR000246">
    <property type="entry name" value="Peptidase_T2"/>
</dbReference>
<comment type="similarity">
    <text evidence="2">Belongs to the Ntn-hydrolase family.</text>
</comment>
<feature type="active site" description="Nucleophile" evidence="8">
    <location>
        <position position="162"/>
    </location>
</feature>
<dbReference type="WBParaSite" id="PSU_v2.g1036.t1">
    <property type="protein sequence ID" value="PSU_v2.g1036.t1"/>
    <property type="gene ID" value="PSU_v2.g1036"/>
</dbReference>
<organism evidence="11 12">
    <name type="scientific">Panagrolaimus superbus</name>
    <dbReference type="NCBI Taxonomy" id="310955"/>
    <lineage>
        <taxon>Eukaryota</taxon>
        <taxon>Metazoa</taxon>
        <taxon>Ecdysozoa</taxon>
        <taxon>Nematoda</taxon>
        <taxon>Chromadorea</taxon>
        <taxon>Rhabditida</taxon>
        <taxon>Tylenchina</taxon>
        <taxon>Panagrolaimomorpha</taxon>
        <taxon>Panagrolaimoidea</taxon>
        <taxon>Panagrolaimidae</taxon>
        <taxon>Panagrolaimus</taxon>
    </lineage>
</organism>
<name>A0A914XX83_9BILA</name>
<dbReference type="PANTHER" id="PTHR14222:SF2">
    <property type="entry name" value="CONDENSIN COMPLEX SUBUNIT 1"/>
    <property type="match status" value="1"/>
</dbReference>
<keyword evidence="3" id="KW-0132">Cell division</keyword>
<keyword evidence="11" id="KW-1185">Reference proteome</keyword>
<dbReference type="SUPFAM" id="SSF48371">
    <property type="entry name" value="ARM repeat"/>
    <property type="match status" value="1"/>
</dbReference>
<keyword evidence="7" id="KW-0131">Cell cycle</keyword>
<dbReference type="CDD" id="cd04514">
    <property type="entry name" value="Taspase1_like"/>
    <property type="match status" value="1"/>
</dbReference>
<dbReference type="GO" id="GO:0004298">
    <property type="term" value="F:threonine-type endopeptidase activity"/>
    <property type="evidence" value="ECO:0007669"/>
    <property type="project" value="InterPro"/>
</dbReference>
<keyword evidence="6" id="KW-0539">Nucleus</keyword>
<dbReference type="GO" id="GO:0000796">
    <property type="term" value="C:condensin complex"/>
    <property type="evidence" value="ECO:0007669"/>
    <property type="project" value="TreeGrafter"/>
</dbReference>
<dbReference type="InterPro" id="IPR037464">
    <property type="entry name" value="Taspase1"/>
</dbReference>
<comment type="subcellular location">
    <subcellularLocation>
        <location evidence="1">Nucleus</location>
    </subcellularLocation>
</comment>
<evidence type="ECO:0000259" key="10">
    <source>
        <dbReference type="Pfam" id="PF12717"/>
    </source>
</evidence>